<dbReference type="Gene3D" id="3.30.559.10">
    <property type="entry name" value="Chloramphenicol acetyltransferase-like domain"/>
    <property type="match status" value="2"/>
</dbReference>
<feature type="domain" description="Carrier" evidence="7">
    <location>
        <begin position="1677"/>
        <end position="1753"/>
    </location>
</feature>
<evidence type="ECO:0000256" key="1">
    <source>
        <dbReference type="ARBA" id="ARBA00005107"/>
    </source>
</evidence>
<dbReference type="Pfam" id="PF00501">
    <property type="entry name" value="AMP-binding"/>
    <property type="match status" value="2"/>
</dbReference>
<dbReference type="PANTHER" id="PTHR45527">
    <property type="entry name" value="NONRIBOSOMAL PEPTIDE SYNTHETASE"/>
    <property type="match status" value="1"/>
</dbReference>
<evidence type="ECO:0000256" key="2">
    <source>
        <dbReference type="ARBA" id="ARBA00022450"/>
    </source>
</evidence>
<dbReference type="FunFam" id="3.30.559.30:FF:000003">
    <property type="entry name" value="Nonribosomal peptide synthase SidD"/>
    <property type="match status" value="1"/>
</dbReference>
<protein>
    <submittedName>
        <fullName evidence="8">Related to AM-toxin synthetase (AMT)</fullName>
    </submittedName>
</protein>
<dbReference type="InterPro" id="IPR010071">
    <property type="entry name" value="AA_adenyl_dom"/>
</dbReference>
<proteinExistence type="inferred from homology"/>
<dbReference type="InterPro" id="IPR023213">
    <property type="entry name" value="CAT-like_dom_sf"/>
</dbReference>
<keyword evidence="3" id="KW-0597">Phosphoprotein</keyword>
<dbReference type="Gene3D" id="3.40.50.12780">
    <property type="entry name" value="N-terminal domain of ligase-like"/>
    <property type="match status" value="2"/>
</dbReference>
<dbReference type="InterPro" id="IPR020845">
    <property type="entry name" value="AMP-binding_CS"/>
</dbReference>
<dbReference type="SUPFAM" id="SSF52777">
    <property type="entry name" value="CoA-dependent acyltransferases"/>
    <property type="match status" value="4"/>
</dbReference>
<dbReference type="OrthoDB" id="4956307at2759"/>
<sequence length="2103" mass="230606">MSEGTSSESESVTLAHHSKAPTSAGDIITDYDLQLIWKWNGSVPASFHGCVHDLITKRVQVQPDAQAICAWDGDWSYRQVDELSTNLAHRLVCMGVDIDVLVSLCFQKSKWTPIAMLGVMKAGGASVALEPSLPRDRLQRIVDQAKPNLMLCSSLTVDLAGQLTTQSILVVDDLIVQPVSISRLPIVQPWNKLYVVFTSGSTGTPKGTITTHSNFCSAIHHHQTNLGLSSSSRVYDFARYSFDMAWSNFIHTMAAGGCLCIPSQSEAINNLAGSIRSFSANFLNITPSVGSMVRPSELDGILKHVVFAGEALTNHLAAKWAQHARVLNLYGPAECTVGATLHVIELDEASRNNAANTSIGRGLGCCTWIVSSSCHHKLAPVGEVGELVLEGPIVGAGYLGDEEKTAELFIEDPQWLVEGPPGGVGRHGRLYRTGDLVRYEADGRLSYVGRKDSQVKINGQRVELGDIEYHVREHACGGPDLQVVAELVAPRNGETPLLVAFLQMETPTGNDNGGRQLELDALLNGLNERLVTCLPAYMIPSAYIPLEILPKNASGKIDRRKLREIWQLPTTQELVAQRQTSANKSAPITEMGLRLQALWATVLGLRIDEVGAKDSFLRLGGDSISAMRLVGIARDHGLSLSVADIFNHPVLDDMSAIVSQVSEEPTSIERYSLLESHIDVSLARRQAAVACGVNIAEIEDIFPCTPLQELLIALTAKHSGDYVSRHVLQLHPKVDTNRLQKAWNQVVAMTPILRTRIIDLSHQGLVQVVISESPTWTHTDGRTSLEPCRNGEINHAEVLGTSLVHSRLIEESFGDEIRRFFVLTMHHAIYDGWSLQLLLERIAETYAGETRAGTSVQFQSFIKHIIDIPLDESSKFWSAQFERFEAQNFPELPSPRYEPRADQLSVHGMTELQWPDIIGVTASTTLQAAWSILTSSYTNADDTVFGVTVSGRQATVRGVDQMIGPTIATVPKRIRLSKRSTVAEFLRQVQMQSISLTKFEQAGLQTIRRVSPEAERACGFQTLLVIQPAADEKEKAACDGLFVLAGGGELWSQVEDPMAEFRTYPLSLECHLDDDGVVVSARFDSKLLDEGKVAVLLRQLEHVLRRLCDVKSHQTRLEDVSLVGHEDLQHMWRWNWAVPEPVKVAVHELIATTTRQQPEAQAVCAWDGNWTYAELDKLSSHLAYSLVDSGVGPGVVVPLCIEKSRWMPVAMMAVMKAGGASLALDYAQPEDRLRSIVDQELARRLSPHSSVVVVVVSEHCLGSRPAEPRVGKAPTLPEVDPSRTLYLVFTSGSTGRPKGVVVTHENVASAILHQRGTLAFTKDSRIYDFASYMFDVVWCNLLQGLSAGACICIPSNDDRRNDPWGAAARLGANTTILTPSTVRGHDLKPLQCLRNVLFIGEPLSTDDLSGLHSETIVTNLYGPTECTTFSTAQQAISIFPSSLNKRIGIGTGQGLCAWLVNPSDHTKLVPLGCVGEVLLEGPLVAAGYLEDEEKTTAAFFHDPPWLLEGCQHHAGRHGRLYKTGDLARFDTDGSLFFLGRKDSQVKINGQRVELGDIEHHIQANVSYHRDSNVVAEVVNPQGSDKAMLVAFIQVSVASESGNIDAQDEFASITAGLQARLLAQLPAYMVPSAFIPIEEIPVTASGKIDRRKIRALGQQLTSKSLLESTSASLTQTRPPSTAAEMTLQGLWSAVLGVETKCISAEDSFLRIGGDSIAAMRLVAAARKQGMSLTVTQVFQHPLLCDLAKLIEDAAISANGDASYHQHQPFSLLHTRKSVKELRQNIASKINILPSQVEDAFPCTPLQEGLLALTAKRPGDYVARFVYPLQPSVDTEHFVRAWEAVVSVSPILRTRIIDLGETRLVQVIVNEPTTWALRGESTSLDAYEIADKKLSTGLGTPMARFAVIKDPVTDSRFFIWTIHHALYDGWSISLMLDKLNVAFHQSESHNILLPSSPPMQTFVKHVISIDQDDAARYWDKQFHGFGAMIFPTAPSNSYQPISNAFIKHRIRDLRWPKIDITPSIMVRAAWSMLAAKYTDRPDVIFGVTVSGRQAAVADVEQIVGPTIATVPVRVSLHQTEMTVIELLRNIQAQAVEMTAFEQTGL</sequence>
<evidence type="ECO:0000256" key="6">
    <source>
        <dbReference type="ARBA" id="ARBA00029454"/>
    </source>
</evidence>
<dbReference type="eggNOG" id="KOG1178">
    <property type="taxonomic scope" value="Eukaryota"/>
</dbReference>
<dbReference type="GO" id="GO:0005737">
    <property type="term" value="C:cytoplasm"/>
    <property type="evidence" value="ECO:0007669"/>
    <property type="project" value="TreeGrafter"/>
</dbReference>
<keyword evidence="9" id="KW-1185">Reference proteome</keyword>
<dbReference type="FunFam" id="1.10.1200.10:FF:000005">
    <property type="entry name" value="Nonribosomal peptide synthetase 1"/>
    <property type="match status" value="2"/>
</dbReference>
<dbReference type="InterPro" id="IPR009081">
    <property type="entry name" value="PP-bd_ACP"/>
</dbReference>
<dbReference type="GO" id="GO:0016740">
    <property type="term" value="F:transferase activity"/>
    <property type="evidence" value="ECO:0007669"/>
    <property type="project" value="UniProtKB-KW"/>
</dbReference>
<dbReference type="EMBL" id="CAGA01000020">
    <property type="protein sequence ID" value="CCE30174.1"/>
    <property type="molecule type" value="Genomic_DNA"/>
</dbReference>
<dbReference type="PROSITE" id="PS50075">
    <property type="entry name" value="CARRIER"/>
    <property type="match status" value="2"/>
</dbReference>
<dbReference type="PROSITE" id="PS00455">
    <property type="entry name" value="AMP_BINDING"/>
    <property type="match status" value="2"/>
</dbReference>
<dbReference type="InterPro" id="IPR042099">
    <property type="entry name" value="ANL_N_sf"/>
</dbReference>
<dbReference type="SUPFAM" id="SSF47336">
    <property type="entry name" value="ACP-like"/>
    <property type="match status" value="2"/>
</dbReference>
<dbReference type="Pfam" id="PF00550">
    <property type="entry name" value="PP-binding"/>
    <property type="match status" value="2"/>
</dbReference>
<comment type="similarity">
    <text evidence="6">Belongs to the NRP synthetase family.</text>
</comment>
<dbReference type="STRING" id="1111077.M1WEL6"/>
<evidence type="ECO:0000313" key="8">
    <source>
        <dbReference type="EMBL" id="CCE30174.1"/>
    </source>
</evidence>
<dbReference type="SMART" id="SM01294">
    <property type="entry name" value="PKS_PP_betabranch"/>
    <property type="match status" value="1"/>
</dbReference>
<comment type="caution">
    <text evidence="8">The sequence shown here is derived from an EMBL/GenBank/DDBJ whole genome shotgun (WGS) entry which is preliminary data.</text>
</comment>
<dbReference type="HOGENOM" id="CLU_000022_60_8_1"/>
<dbReference type="GO" id="GO:0043041">
    <property type="term" value="P:amino acid activation for nonribosomal peptide biosynthetic process"/>
    <property type="evidence" value="ECO:0007669"/>
    <property type="project" value="TreeGrafter"/>
</dbReference>
<reference evidence="8 9" key="1">
    <citation type="journal article" date="2013" name="PLoS Genet.">
        <title>Plant-symbiotic fungi as chemical engineers: Multi-genome analysis of the Clavicipitaceae reveals dynamics of alkaloid loci.</title>
        <authorList>
            <person name="Schardl C.L."/>
            <person name="Young C.A."/>
            <person name="Hesse U."/>
            <person name="Amyotte S.G."/>
            <person name="Andreeva K."/>
            <person name="Calie P.J."/>
            <person name="Fleetwood D.J."/>
            <person name="Haws D.C."/>
            <person name="Moore N."/>
            <person name="Oeser B."/>
            <person name="Panaccione D.G."/>
            <person name="Schweri K.K."/>
            <person name="Voisey C.R."/>
            <person name="Farman M.L."/>
            <person name="Jaromczyk J.W."/>
            <person name="Roe B.A."/>
            <person name="O'Sullivan D.M."/>
            <person name="Scott B."/>
            <person name="Tudzynski P."/>
            <person name="An Z."/>
            <person name="Arnaoudova E.G."/>
            <person name="Bullock C.T."/>
            <person name="Charlton N.D."/>
            <person name="Chen L."/>
            <person name="Cox M."/>
            <person name="Dinkins R.D."/>
            <person name="Florea S."/>
            <person name="Glenn A.E."/>
            <person name="Gordon A."/>
            <person name="Gueldener U."/>
            <person name="Harris D.R."/>
            <person name="Hollin W."/>
            <person name="Jaromczyk J."/>
            <person name="Johnson R.D."/>
            <person name="Khan A.K."/>
            <person name="Leistner E."/>
            <person name="Leuchtmann A."/>
            <person name="Li C."/>
            <person name="Liu J."/>
            <person name="Liu J."/>
            <person name="Liu M."/>
            <person name="Mace W."/>
            <person name="Machado C."/>
            <person name="Nagabhyru P."/>
            <person name="Pan J."/>
            <person name="Schmid J."/>
            <person name="Sugawara K."/>
            <person name="Steiner U."/>
            <person name="Takach J.E."/>
            <person name="Tanaka E."/>
            <person name="Webb J.S."/>
            <person name="Wilson E.V."/>
            <person name="Wiseman J.L."/>
            <person name="Yoshida R."/>
            <person name="Zeng Z."/>
        </authorList>
    </citation>
    <scope>NUCLEOTIDE SEQUENCE [LARGE SCALE GENOMIC DNA]</scope>
    <source>
        <strain evidence="8 9">20.1</strain>
    </source>
</reference>
<dbReference type="InterPro" id="IPR000873">
    <property type="entry name" value="AMP-dep_synth/lig_dom"/>
</dbReference>
<evidence type="ECO:0000256" key="3">
    <source>
        <dbReference type="ARBA" id="ARBA00022553"/>
    </source>
</evidence>
<dbReference type="Gene3D" id="3.30.559.30">
    <property type="entry name" value="Nonribosomal peptide synthetase, condensation domain"/>
    <property type="match status" value="2"/>
</dbReference>
<comment type="pathway">
    <text evidence="1">Alkaloid biosynthesis; ergot alkaloid biosynthesis.</text>
</comment>
<dbReference type="InterPro" id="IPR020806">
    <property type="entry name" value="PKS_PP-bd"/>
</dbReference>
<evidence type="ECO:0000313" key="9">
    <source>
        <dbReference type="Proteomes" id="UP000016801"/>
    </source>
</evidence>
<dbReference type="FunFam" id="3.30.300.30:FF:000015">
    <property type="entry name" value="Nonribosomal peptide synthase SidD"/>
    <property type="match status" value="2"/>
</dbReference>
<dbReference type="Gene3D" id="1.10.1200.10">
    <property type="entry name" value="ACP-like"/>
    <property type="match status" value="2"/>
</dbReference>
<keyword evidence="2" id="KW-0596">Phosphopantetheine</keyword>
<accession>M1WEL6</accession>
<dbReference type="Proteomes" id="UP000016801">
    <property type="component" value="Unassembled WGS sequence"/>
</dbReference>
<dbReference type="InterPro" id="IPR001242">
    <property type="entry name" value="Condensation_dom"/>
</dbReference>
<keyword evidence="5" id="KW-0808">Transferase</keyword>
<name>M1WEL6_CLAP2</name>
<dbReference type="InterPro" id="IPR036736">
    <property type="entry name" value="ACP-like_sf"/>
</dbReference>
<dbReference type="VEuPathDB" id="FungiDB:CPUR_04022"/>
<gene>
    <name evidence="8" type="ORF">CPUR_04022</name>
</gene>
<dbReference type="Gene3D" id="3.30.300.30">
    <property type="match status" value="2"/>
</dbReference>
<dbReference type="CDD" id="cd19545">
    <property type="entry name" value="FUM14_C_NRPS-like"/>
    <property type="match status" value="2"/>
</dbReference>
<evidence type="ECO:0000259" key="7">
    <source>
        <dbReference type="PROSITE" id="PS50075"/>
    </source>
</evidence>
<dbReference type="InterPro" id="IPR045851">
    <property type="entry name" value="AMP-bd_C_sf"/>
</dbReference>
<dbReference type="NCBIfam" id="TIGR01733">
    <property type="entry name" value="AA-adenyl-dom"/>
    <property type="match status" value="1"/>
</dbReference>
<dbReference type="GO" id="GO:0031177">
    <property type="term" value="F:phosphopantetheine binding"/>
    <property type="evidence" value="ECO:0007669"/>
    <property type="project" value="InterPro"/>
</dbReference>
<feature type="domain" description="Carrier" evidence="7">
    <location>
        <begin position="586"/>
        <end position="662"/>
    </location>
</feature>
<dbReference type="PROSITE" id="PS00012">
    <property type="entry name" value="PHOSPHOPANTETHEINE"/>
    <property type="match status" value="2"/>
</dbReference>
<dbReference type="UniPathway" id="UPA00327"/>
<dbReference type="PANTHER" id="PTHR45527:SF3">
    <property type="entry name" value="SIDEROPHORE SYNTHETASE (EUROFUNG)"/>
    <property type="match status" value="1"/>
</dbReference>
<evidence type="ECO:0000256" key="5">
    <source>
        <dbReference type="ARBA" id="ARBA00022679"/>
    </source>
</evidence>
<dbReference type="SMART" id="SM00823">
    <property type="entry name" value="PKS_PP"/>
    <property type="match status" value="2"/>
</dbReference>
<evidence type="ECO:0000256" key="4">
    <source>
        <dbReference type="ARBA" id="ARBA00022598"/>
    </source>
</evidence>
<dbReference type="GO" id="GO:0035835">
    <property type="term" value="P:indole alkaloid biosynthetic process"/>
    <property type="evidence" value="ECO:0007669"/>
    <property type="project" value="UniProtKB-UniPathway"/>
</dbReference>
<organism evidence="8 9">
    <name type="scientific">Claviceps purpurea (strain 20.1)</name>
    <name type="common">Ergot fungus</name>
    <name type="synonym">Sphacelia segetum</name>
    <dbReference type="NCBI Taxonomy" id="1111077"/>
    <lineage>
        <taxon>Eukaryota</taxon>
        <taxon>Fungi</taxon>
        <taxon>Dikarya</taxon>
        <taxon>Ascomycota</taxon>
        <taxon>Pezizomycotina</taxon>
        <taxon>Sordariomycetes</taxon>
        <taxon>Hypocreomycetidae</taxon>
        <taxon>Hypocreales</taxon>
        <taxon>Clavicipitaceae</taxon>
        <taxon>Claviceps</taxon>
    </lineage>
</organism>
<keyword evidence="4" id="KW-0436">Ligase</keyword>
<dbReference type="InterPro" id="IPR006162">
    <property type="entry name" value="Ppantetheine_attach_site"/>
</dbReference>
<dbReference type="eggNOG" id="KOG1176">
    <property type="taxonomic scope" value="Eukaryota"/>
</dbReference>
<dbReference type="GO" id="GO:0016874">
    <property type="term" value="F:ligase activity"/>
    <property type="evidence" value="ECO:0007669"/>
    <property type="project" value="UniProtKB-KW"/>
</dbReference>
<dbReference type="Pfam" id="PF00668">
    <property type="entry name" value="Condensation"/>
    <property type="match status" value="2"/>
</dbReference>
<dbReference type="SUPFAM" id="SSF56801">
    <property type="entry name" value="Acetyl-CoA synthetase-like"/>
    <property type="match status" value="2"/>
</dbReference>
<dbReference type="CDD" id="cd05918">
    <property type="entry name" value="A_NRPS_SidN3_like"/>
    <property type="match status" value="2"/>
</dbReference>